<dbReference type="EMBL" id="QRCM01000001">
    <property type="protein sequence ID" value="TXG89318.1"/>
    <property type="molecule type" value="Genomic_DNA"/>
</dbReference>
<reference evidence="3 4" key="1">
    <citation type="submission" date="2018-07" db="EMBL/GenBank/DDBJ databases">
        <title>Genome sequence of Rhodococcus rhodnii ATCC 35071 from Rhodnius prolixus.</title>
        <authorList>
            <person name="Patel V."/>
            <person name="Vogel K.J."/>
        </authorList>
    </citation>
    <scope>NUCLEOTIDE SEQUENCE [LARGE SCALE GENOMIC DNA]</scope>
    <source>
        <strain evidence="3 4">ATCC 35071</strain>
    </source>
</reference>
<feature type="transmembrane region" description="Helical" evidence="2">
    <location>
        <begin position="129"/>
        <end position="152"/>
    </location>
</feature>
<sequence>MRRSRTRDEQNANLEGRQVSSAHGNSAGDGRRYTGDGVPHTVASIPLTDVDHSSPQQASIGGLVKDATSQVSTLVRSEIELAKAEVTGEVKRGLQVSVFFVLALTVLLFSSFFFFFFLAELLDLWLPRWAAFLIVFGIMVLATIVFALIGYLRFRKIKAPEKTIESLKETKTVLPGADSGAPAGRHART</sequence>
<evidence type="ECO:0000256" key="1">
    <source>
        <dbReference type="SAM" id="MobiDB-lite"/>
    </source>
</evidence>
<dbReference type="InterPro" id="IPR009937">
    <property type="entry name" value="Phage_holin_3_6"/>
</dbReference>
<name>A0A6P2CEH8_9NOCA</name>
<dbReference type="Pfam" id="PF07332">
    <property type="entry name" value="Phage_holin_3_6"/>
    <property type="match status" value="1"/>
</dbReference>
<evidence type="ECO:0000256" key="2">
    <source>
        <dbReference type="SAM" id="Phobius"/>
    </source>
</evidence>
<feature type="region of interest" description="Disordered" evidence="1">
    <location>
        <begin position="1"/>
        <end position="33"/>
    </location>
</feature>
<proteinExistence type="predicted"/>
<protein>
    <submittedName>
        <fullName evidence="3">Phage holin family protein</fullName>
    </submittedName>
</protein>
<dbReference type="Proteomes" id="UP000471120">
    <property type="component" value="Unassembled WGS sequence"/>
</dbReference>
<keyword evidence="2" id="KW-0812">Transmembrane</keyword>
<evidence type="ECO:0000313" key="4">
    <source>
        <dbReference type="Proteomes" id="UP000471120"/>
    </source>
</evidence>
<evidence type="ECO:0000313" key="3">
    <source>
        <dbReference type="EMBL" id="TXG89318.1"/>
    </source>
</evidence>
<comment type="caution">
    <text evidence="3">The sequence shown here is derived from an EMBL/GenBank/DDBJ whole genome shotgun (WGS) entry which is preliminary data.</text>
</comment>
<feature type="transmembrane region" description="Helical" evidence="2">
    <location>
        <begin position="98"/>
        <end position="117"/>
    </location>
</feature>
<gene>
    <name evidence="3" type="ORF">DW322_02510</name>
</gene>
<accession>A0A6P2CEH8</accession>
<keyword evidence="2" id="KW-0472">Membrane</keyword>
<feature type="compositionally biased region" description="Basic and acidic residues" evidence="1">
    <location>
        <begin position="1"/>
        <end position="10"/>
    </location>
</feature>
<organism evidence="3 4">
    <name type="scientific">Rhodococcus rhodnii</name>
    <dbReference type="NCBI Taxonomy" id="38312"/>
    <lineage>
        <taxon>Bacteria</taxon>
        <taxon>Bacillati</taxon>
        <taxon>Actinomycetota</taxon>
        <taxon>Actinomycetes</taxon>
        <taxon>Mycobacteriales</taxon>
        <taxon>Nocardiaceae</taxon>
        <taxon>Rhodococcus</taxon>
    </lineage>
</organism>
<dbReference type="AlphaFoldDB" id="A0A6P2CEH8"/>
<keyword evidence="2" id="KW-1133">Transmembrane helix</keyword>